<dbReference type="Pfam" id="PF10383">
    <property type="entry name" value="Clr2"/>
    <property type="match status" value="1"/>
</dbReference>
<sequence>MQRVTVPIRRGCSDGDATHRPNNPAIREIDPPTIYLEKIGTLWMKDRGQAISGITYILDSLPPGYALFQKQRLNTPAHMDKWLYGHPSHKVFDSPNRFFPHFKHLMNYNGNSIGCPCTVCNARGGVIPPIGVASSSSVIGFRPQTLNVGASLTTAYGHKGHFSKKVAPGMDTRRVDEEGTPDVYRNLIDKLKANKTVDEPIIQPMSMDWRSDQETLGPLKESLKEPQWVPRTGEIVLFIRDIPEGYEACWTDEDVQFYNPKTRAYAGYPTWEAGLVGQAPREVVILDDLVEQTPKDTNLSSSGLRVEPLPNINGIDKDKNTSKRSTYVALHQTRPFVFWQEFLTNIPVKDWHPTIKHALGSMSVFSLVDTHRFRGIWPEAWIYCTGIHIGSEFLAIGDTVRLLPKDSASPGASVNSSPSPTACTDIMIIKSVRVKLTNLDLASSNDYDEGRPYNSQIFVFGRAFTTEKSRSSEEWLENTPSPVAESYHPNIKFYPLHPLDKELCIPFSRLLGRLYEASATSLWFPAIDPTLSHGLSGILESRIYAQKTDRRIVDSFGSSWYWGNSRADALDLRTVNGLEVSNYDTERDLESWRQCLKILNAAMEEEDKDRAKSDVGDEMNVGRGLRAFVAQEQGENQHSLPIHNPQGQPHTNVSRLGGGSVSASVSGPGSISASALVSISGSGSGTGSKKRTKVIDLSSDNEGQEAEIQAQTRIIDDDGSENRKGKEPKKAKVMVVISP</sequence>
<feature type="domain" description="Cryptic loci regulator 2 N-terminal" evidence="3">
    <location>
        <begin position="56"/>
        <end position="120"/>
    </location>
</feature>
<dbReference type="Proteomes" id="UP000700596">
    <property type="component" value="Unassembled WGS sequence"/>
</dbReference>
<evidence type="ECO:0000259" key="3">
    <source>
        <dbReference type="Pfam" id="PF16761"/>
    </source>
</evidence>
<evidence type="ECO:0000313" key="4">
    <source>
        <dbReference type="EMBL" id="KAH7138680.1"/>
    </source>
</evidence>
<comment type="caution">
    <text evidence="4">The sequence shown here is derived from an EMBL/GenBank/DDBJ whole genome shotgun (WGS) entry which is preliminary data.</text>
</comment>
<organism evidence="4 5">
    <name type="scientific">Dendryphion nanum</name>
    <dbReference type="NCBI Taxonomy" id="256645"/>
    <lineage>
        <taxon>Eukaryota</taxon>
        <taxon>Fungi</taxon>
        <taxon>Dikarya</taxon>
        <taxon>Ascomycota</taxon>
        <taxon>Pezizomycotina</taxon>
        <taxon>Dothideomycetes</taxon>
        <taxon>Pleosporomycetidae</taxon>
        <taxon>Pleosporales</taxon>
        <taxon>Torulaceae</taxon>
        <taxon>Dendryphion</taxon>
    </lineage>
</organism>
<dbReference type="EMBL" id="JAGMWT010000001">
    <property type="protein sequence ID" value="KAH7138680.1"/>
    <property type="molecule type" value="Genomic_DNA"/>
</dbReference>
<feature type="domain" description="Cryptic loci regulator 2 C-terminal" evidence="2">
    <location>
        <begin position="383"/>
        <end position="482"/>
    </location>
</feature>
<dbReference type="OrthoDB" id="438224at2759"/>
<evidence type="ECO:0008006" key="6">
    <source>
        <dbReference type="Google" id="ProtNLM"/>
    </source>
</evidence>
<dbReference type="InterPro" id="IPR038986">
    <property type="entry name" value="Clr2"/>
</dbReference>
<dbReference type="GO" id="GO:0030466">
    <property type="term" value="P:silent mating-type cassette heterochromatin formation"/>
    <property type="evidence" value="ECO:0007669"/>
    <property type="project" value="TreeGrafter"/>
</dbReference>
<name>A0A9P9J1G7_9PLEO</name>
<evidence type="ECO:0000313" key="5">
    <source>
        <dbReference type="Proteomes" id="UP000700596"/>
    </source>
</evidence>
<dbReference type="GO" id="GO:0070824">
    <property type="term" value="C:SHREC complex"/>
    <property type="evidence" value="ECO:0007669"/>
    <property type="project" value="InterPro"/>
</dbReference>
<accession>A0A9P9J1G7</accession>
<dbReference type="PANTHER" id="PTHR38046:SF1">
    <property type="entry name" value="CRYPTIC LOCI REGULATOR 2"/>
    <property type="match status" value="1"/>
</dbReference>
<gene>
    <name evidence="4" type="ORF">B0J11DRAFT_22481</name>
</gene>
<evidence type="ECO:0000259" key="2">
    <source>
        <dbReference type="Pfam" id="PF10383"/>
    </source>
</evidence>
<dbReference type="GO" id="GO:0031934">
    <property type="term" value="C:mating-type region heterochromatin"/>
    <property type="evidence" value="ECO:0007669"/>
    <property type="project" value="TreeGrafter"/>
</dbReference>
<feature type="compositionally biased region" description="Basic and acidic residues" evidence="1">
    <location>
        <begin position="714"/>
        <end position="730"/>
    </location>
</feature>
<dbReference type="InterPro" id="IPR031915">
    <property type="entry name" value="Clr2_N"/>
</dbReference>
<keyword evidence="5" id="KW-1185">Reference proteome</keyword>
<feature type="region of interest" description="Disordered" evidence="1">
    <location>
        <begin position="1"/>
        <end position="26"/>
    </location>
</feature>
<dbReference type="PANTHER" id="PTHR38046">
    <property type="entry name" value="CRYPTIC LOCI REGULATOR 2"/>
    <property type="match status" value="1"/>
</dbReference>
<proteinExistence type="predicted"/>
<dbReference type="AlphaFoldDB" id="A0A9P9J1G7"/>
<protein>
    <recommendedName>
        <fullName evidence="6">Cryptic loci regulator 2 N-terminal domain-containing protein</fullName>
    </recommendedName>
</protein>
<dbReference type="Pfam" id="PF16761">
    <property type="entry name" value="Clr2_transil"/>
    <property type="match status" value="1"/>
</dbReference>
<dbReference type="GO" id="GO:0033553">
    <property type="term" value="C:rDNA heterochromatin"/>
    <property type="evidence" value="ECO:0007669"/>
    <property type="project" value="TreeGrafter"/>
</dbReference>
<reference evidence="4" key="1">
    <citation type="journal article" date="2021" name="Nat. Commun.">
        <title>Genetic determinants of endophytism in the Arabidopsis root mycobiome.</title>
        <authorList>
            <person name="Mesny F."/>
            <person name="Miyauchi S."/>
            <person name="Thiergart T."/>
            <person name="Pickel B."/>
            <person name="Atanasova L."/>
            <person name="Karlsson M."/>
            <person name="Huettel B."/>
            <person name="Barry K.W."/>
            <person name="Haridas S."/>
            <person name="Chen C."/>
            <person name="Bauer D."/>
            <person name="Andreopoulos W."/>
            <person name="Pangilinan J."/>
            <person name="LaButti K."/>
            <person name="Riley R."/>
            <person name="Lipzen A."/>
            <person name="Clum A."/>
            <person name="Drula E."/>
            <person name="Henrissat B."/>
            <person name="Kohler A."/>
            <person name="Grigoriev I.V."/>
            <person name="Martin F.M."/>
            <person name="Hacquard S."/>
        </authorList>
    </citation>
    <scope>NUCLEOTIDE SEQUENCE</scope>
    <source>
        <strain evidence="4">MPI-CAGE-CH-0243</strain>
    </source>
</reference>
<evidence type="ECO:0000256" key="1">
    <source>
        <dbReference type="SAM" id="MobiDB-lite"/>
    </source>
</evidence>
<dbReference type="InterPro" id="IPR018839">
    <property type="entry name" value="Tscrpt-silencing_Clr2_C"/>
</dbReference>
<feature type="region of interest" description="Disordered" evidence="1">
    <location>
        <begin position="679"/>
        <end position="739"/>
    </location>
</feature>